<sequence>MYIMKQDSKNASMNQTNQAINTQQQQEYSKQDLYLIQQHLSNVIQEIQDESQEVGGQIHYLREEILKYQEYRNKLQNKIISVQEQKQQTSSTSQLPKVQ</sequence>
<evidence type="ECO:0000313" key="4">
    <source>
        <dbReference type="Proteomes" id="UP001642409"/>
    </source>
</evidence>
<dbReference type="AlphaFoldDB" id="A0AA86P6H3"/>
<evidence type="ECO:0000313" key="3">
    <source>
        <dbReference type="EMBL" id="CAL6053362.1"/>
    </source>
</evidence>
<organism evidence="2">
    <name type="scientific">Hexamita inflata</name>
    <dbReference type="NCBI Taxonomy" id="28002"/>
    <lineage>
        <taxon>Eukaryota</taxon>
        <taxon>Metamonada</taxon>
        <taxon>Diplomonadida</taxon>
        <taxon>Hexamitidae</taxon>
        <taxon>Hexamitinae</taxon>
        <taxon>Hexamita</taxon>
    </lineage>
</organism>
<accession>A0AA86P6H3</accession>
<dbReference type="EMBL" id="CAXDID020000196">
    <property type="protein sequence ID" value="CAL6053362.1"/>
    <property type="molecule type" value="Genomic_DNA"/>
</dbReference>
<name>A0AA86P6H3_9EUKA</name>
<feature type="region of interest" description="Disordered" evidence="1">
    <location>
        <begin position="1"/>
        <end position="24"/>
    </location>
</feature>
<proteinExistence type="predicted"/>
<dbReference type="EMBL" id="CATOUU010000526">
    <property type="protein sequence ID" value="CAI9932804.1"/>
    <property type="molecule type" value="Genomic_DNA"/>
</dbReference>
<protein>
    <submittedName>
        <fullName evidence="3">Hypothetical_protein</fullName>
    </submittedName>
</protein>
<comment type="caution">
    <text evidence="2">The sequence shown here is derived from an EMBL/GenBank/DDBJ whole genome shotgun (WGS) entry which is preliminary data.</text>
</comment>
<reference evidence="3 4" key="2">
    <citation type="submission" date="2024-07" db="EMBL/GenBank/DDBJ databases">
        <authorList>
            <person name="Akdeniz Z."/>
        </authorList>
    </citation>
    <scope>NUCLEOTIDE SEQUENCE [LARGE SCALE GENOMIC DNA]</scope>
</reference>
<feature type="compositionally biased region" description="Low complexity" evidence="1">
    <location>
        <begin position="14"/>
        <end position="24"/>
    </location>
</feature>
<evidence type="ECO:0000256" key="1">
    <source>
        <dbReference type="SAM" id="MobiDB-lite"/>
    </source>
</evidence>
<keyword evidence="4" id="KW-1185">Reference proteome</keyword>
<dbReference type="Proteomes" id="UP001642409">
    <property type="component" value="Unassembled WGS sequence"/>
</dbReference>
<evidence type="ECO:0000313" key="2">
    <source>
        <dbReference type="EMBL" id="CAI9932804.1"/>
    </source>
</evidence>
<reference evidence="2" key="1">
    <citation type="submission" date="2023-06" db="EMBL/GenBank/DDBJ databases">
        <authorList>
            <person name="Kurt Z."/>
        </authorList>
    </citation>
    <scope>NUCLEOTIDE SEQUENCE</scope>
</reference>
<gene>
    <name evidence="2" type="ORF">HINF_LOCUS20449</name>
    <name evidence="3" type="ORF">HINF_LOCUS45298</name>
</gene>